<sequence>MRRIPLIYEGFGASARYQDFLVPGPVVEQPTRTKIYYGPPDLLAGTTATTAYRMKTESYV</sequence>
<reference evidence="1" key="1">
    <citation type="submission" date="2020-04" db="EMBL/GenBank/DDBJ databases">
        <authorList>
            <person name="Chiriac C."/>
            <person name="Salcher M."/>
            <person name="Ghai R."/>
            <person name="Kavagutti S V."/>
        </authorList>
    </citation>
    <scope>NUCLEOTIDE SEQUENCE</scope>
</reference>
<evidence type="ECO:0000313" key="1">
    <source>
        <dbReference type="EMBL" id="CAB4139505.1"/>
    </source>
</evidence>
<proteinExistence type="predicted"/>
<accession>A0A6J5LYA7</accession>
<name>A0A6J5LYA7_9CAUD</name>
<organism evidence="1">
    <name type="scientific">uncultured Caudovirales phage</name>
    <dbReference type="NCBI Taxonomy" id="2100421"/>
    <lineage>
        <taxon>Viruses</taxon>
        <taxon>Duplodnaviria</taxon>
        <taxon>Heunggongvirae</taxon>
        <taxon>Uroviricota</taxon>
        <taxon>Caudoviricetes</taxon>
        <taxon>Peduoviridae</taxon>
        <taxon>Maltschvirus</taxon>
        <taxon>Maltschvirus maltsch</taxon>
    </lineage>
</organism>
<protein>
    <submittedName>
        <fullName evidence="1">Uncharacterized protein</fullName>
    </submittedName>
</protein>
<gene>
    <name evidence="1" type="ORF">UFOVP345_55</name>
</gene>
<dbReference type="EMBL" id="LR796353">
    <property type="protein sequence ID" value="CAB4139505.1"/>
    <property type="molecule type" value="Genomic_DNA"/>
</dbReference>